<dbReference type="SUPFAM" id="SSF52833">
    <property type="entry name" value="Thioredoxin-like"/>
    <property type="match status" value="1"/>
</dbReference>
<keyword evidence="3" id="KW-1185">Reference proteome</keyword>
<dbReference type="PATRIC" id="fig|1278073.3.peg.7519"/>
<protein>
    <recommendedName>
        <fullName evidence="1">GST N-terminal domain-containing protein</fullName>
    </recommendedName>
</protein>
<dbReference type="CDD" id="cd00570">
    <property type="entry name" value="GST_N_family"/>
    <property type="match status" value="1"/>
</dbReference>
<reference evidence="2 3" key="1">
    <citation type="journal article" date="2013" name="Genome Announc.">
        <title>Complete genome sequence of Myxococcus stipitatus strain DSM 14675, a fruiting myxobacterium.</title>
        <authorList>
            <person name="Huntley S."/>
            <person name="Kneip S."/>
            <person name="Treuner-Lange A."/>
            <person name="Sogaard-Andersen L."/>
        </authorList>
    </citation>
    <scope>NUCLEOTIDE SEQUENCE [LARGE SCALE GENOMIC DNA]</scope>
    <source>
        <strain evidence="3">DSM 14675 / JCM 12634 / Mx s8</strain>
    </source>
</reference>
<dbReference type="OrthoDB" id="5495597at2"/>
<evidence type="ECO:0000313" key="3">
    <source>
        <dbReference type="Proteomes" id="UP000011131"/>
    </source>
</evidence>
<dbReference type="InterPro" id="IPR036249">
    <property type="entry name" value="Thioredoxin-like_sf"/>
</dbReference>
<dbReference type="InterPro" id="IPR036282">
    <property type="entry name" value="Glutathione-S-Trfase_C_sf"/>
</dbReference>
<dbReference type="HOGENOM" id="CLU_1127592_0_0_7"/>
<proteinExistence type="predicted"/>
<dbReference type="RefSeq" id="WP_015352927.1">
    <property type="nucleotide sequence ID" value="NC_020126.1"/>
</dbReference>
<dbReference type="SUPFAM" id="SSF47616">
    <property type="entry name" value="GST C-terminal domain-like"/>
    <property type="match status" value="1"/>
</dbReference>
<dbReference type="Gene3D" id="1.20.1050.10">
    <property type="match status" value="1"/>
</dbReference>
<name>L7UQ37_MYXSD</name>
<gene>
    <name evidence="2" type="ordered locus">MYSTI_07402</name>
</gene>
<dbReference type="STRING" id="1278073.MYSTI_07402"/>
<dbReference type="eggNOG" id="COG0625">
    <property type="taxonomic scope" value="Bacteria"/>
</dbReference>
<evidence type="ECO:0000259" key="1">
    <source>
        <dbReference type="Pfam" id="PF13409"/>
    </source>
</evidence>
<dbReference type="EMBL" id="CP004025">
    <property type="protein sequence ID" value="AGC48674.1"/>
    <property type="molecule type" value="Genomic_DNA"/>
</dbReference>
<dbReference type="InterPro" id="IPR004045">
    <property type="entry name" value="Glutathione_S-Trfase_N"/>
</dbReference>
<dbReference type="KEGG" id="msd:MYSTI_07402"/>
<dbReference type="Pfam" id="PF13409">
    <property type="entry name" value="GST_N_2"/>
    <property type="match status" value="1"/>
</dbReference>
<accession>L7UQ37</accession>
<dbReference type="Pfam" id="PF13410">
    <property type="entry name" value="GST_C_2"/>
    <property type="match status" value="1"/>
</dbReference>
<dbReference type="AlphaFoldDB" id="L7UQ37"/>
<dbReference type="Gene3D" id="3.40.30.10">
    <property type="entry name" value="Glutaredoxin"/>
    <property type="match status" value="1"/>
</dbReference>
<feature type="domain" description="GST N-terminal" evidence="1">
    <location>
        <begin position="10"/>
        <end position="76"/>
    </location>
</feature>
<evidence type="ECO:0000313" key="2">
    <source>
        <dbReference type="EMBL" id="AGC48674.1"/>
    </source>
</evidence>
<organism evidence="2 3">
    <name type="scientific">Myxococcus stipitatus (strain DSM 14675 / JCM 12634 / Mx s8)</name>
    <dbReference type="NCBI Taxonomy" id="1278073"/>
    <lineage>
        <taxon>Bacteria</taxon>
        <taxon>Pseudomonadati</taxon>
        <taxon>Myxococcota</taxon>
        <taxon>Myxococcia</taxon>
        <taxon>Myxococcales</taxon>
        <taxon>Cystobacterineae</taxon>
        <taxon>Myxococcaceae</taxon>
        <taxon>Myxococcus</taxon>
    </lineage>
</organism>
<dbReference type="Proteomes" id="UP000011131">
    <property type="component" value="Chromosome"/>
</dbReference>
<sequence length="262" mass="29589">MHTLYGLGVSGWTEKARWALSHHGIEYRYREHTPLIGELALRWRTPNGPRPTTVPLLLEDTRVTMGSFNIARRAEELSTGAPPLFPASALPTIQRWEEVGDHVLRIARASVLRRMLDNPRALDESLPSFIPRFLHAVSRPTARMGVSFLARKHSAVADPEAAIRDTVIPTLERLRTELRGRPYLMDEGFTYADVTACTMLQFARPMDEAWWPLAPATREVWHHEPLAAAFPDLLEWRAALYEKHRRPPPRALPSGTNSASAA</sequence>